<feature type="compositionally biased region" description="Basic residues" evidence="1">
    <location>
        <begin position="28"/>
        <end position="38"/>
    </location>
</feature>
<gene>
    <name evidence="2" type="ORF">DPMN_011126</name>
</gene>
<feature type="compositionally biased region" description="Polar residues" evidence="1">
    <location>
        <begin position="42"/>
        <end position="58"/>
    </location>
</feature>
<feature type="region of interest" description="Disordered" evidence="1">
    <location>
        <begin position="1"/>
        <end position="75"/>
    </location>
</feature>
<keyword evidence="3" id="KW-1185">Reference proteome</keyword>
<sequence>MSSEINSAQVKDGEETVNVEEVTVSDKKSKKHKKKHKKNIDESSTTDKPLQTDSTQLNGDVGDGQGPTADMVGSSHTLVLLPKRKKSTRKIKAASCSDLTHLTFTVYDVHTLSTFNYTPRNKV</sequence>
<evidence type="ECO:0000313" key="2">
    <source>
        <dbReference type="EMBL" id="KAH3887111.1"/>
    </source>
</evidence>
<reference evidence="2" key="2">
    <citation type="submission" date="2020-11" db="EMBL/GenBank/DDBJ databases">
        <authorList>
            <person name="McCartney M.A."/>
            <person name="Auch B."/>
            <person name="Kono T."/>
            <person name="Mallez S."/>
            <person name="Becker A."/>
            <person name="Gohl D.M."/>
            <person name="Silverstein K.A.T."/>
            <person name="Koren S."/>
            <person name="Bechman K.B."/>
            <person name="Herman A."/>
            <person name="Abrahante J.E."/>
            <person name="Garbe J."/>
        </authorList>
    </citation>
    <scope>NUCLEOTIDE SEQUENCE</scope>
    <source>
        <strain evidence="2">Duluth1</strain>
        <tissue evidence="2">Whole animal</tissue>
    </source>
</reference>
<dbReference type="EMBL" id="JAIWYP010000001">
    <property type="protein sequence ID" value="KAH3887111.1"/>
    <property type="molecule type" value="Genomic_DNA"/>
</dbReference>
<dbReference type="Proteomes" id="UP000828390">
    <property type="component" value="Unassembled WGS sequence"/>
</dbReference>
<organism evidence="2 3">
    <name type="scientific">Dreissena polymorpha</name>
    <name type="common">Zebra mussel</name>
    <name type="synonym">Mytilus polymorpha</name>
    <dbReference type="NCBI Taxonomy" id="45954"/>
    <lineage>
        <taxon>Eukaryota</taxon>
        <taxon>Metazoa</taxon>
        <taxon>Spiralia</taxon>
        <taxon>Lophotrochozoa</taxon>
        <taxon>Mollusca</taxon>
        <taxon>Bivalvia</taxon>
        <taxon>Autobranchia</taxon>
        <taxon>Heteroconchia</taxon>
        <taxon>Euheterodonta</taxon>
        <taxon>Imparidentia</taxon>
        <taxon>Neoheterodontei</taxon>
        <taxon>Myida</taxon>
        <taxon>Dreissenoidea</taxon>
        <taxon>Dreissenidae</taxon>
        <taxon>Dreissena</taxon>
    </lineage>
</organism>
<comment type="caution">
    <text evidence="2">The sequence shown here is derived from an EMBL/GenBank/DDBJ whole genome shotgun (WGS) entry which is preliminary data.</text>
</comment>
<evidence type="ECO:0000256" key="1">
    <source>
        <dbReference type="SAM" id="MobiDB-lite"/>
    </source>
</evidence>
<proteinExistence type="predicted"/>
<accession>A0A9D4N3H4</accession>
<dbReference type="AlphaFoldDB" id="A0A9D4N3H4"/>
<name>A0A9D4N3H4_DREPO</name>
<reference evidence="2" key="1">
    <citation type="journal article" date="2019" name="bioRxiv">
        <title>The Genome of the Zebra Mussel, Dreissena polymorpha: A Resource for Invasive Species Research.</title>
        <authorList>
            <person name="McCartney M.A."/>
            <person name="Auch B."/>
            <person name="Kono T."/>
            <person name="Mallez S."/>
            <person name="Zhang Y."/>
            <person name="Obille A."/>
            <person name="Becker A."/>
            <person name="Abrahante J.E."/>
            <person name="Garbe J."/>
            <person name="Badalamenti J.P."/>
            <person name="Herman A."/>
            <person name="Mangelson H."/>
            <person name="Liachko I."/>
            <person name="Sullivan S."/>
            <person name="Sone E.D."/>
            <person name="Koren S."/>
            <person name="Silverstein K.A.T."/>
            <person name="Beckman K.B."/>
            <person name="Gohl D.M."/>
        </authorList>
    </citation>
    <scope>NUCLEOTIDE SEQUENCE</scope>
    <source>
        <strain evidence="2">Duluth1</strain>
        <tissue evidence="2">Whole animal</tissue>
    </source>
</reference>
<protein>
    <submittedName>
        <fullName evidence="2">Uncharacterized protein</fullName>
    </submittedName>
</protein>
<evidence type="ECO:0000313" key="3">
    <source>
        <dbReference type="Proteomes" id="UP000828390"/>
    </source>
</evidence>